<organism evidence="1 2">
    <name type="scientific">Caballeronia temeraria</name>
    <dbReference type="NCBI Taxonomy" id="1777137"/>
    <lineage>
        <taxon>Bacteria</taxon>
        <taxon>Pseudomonadati</taxon>
        <taxon>Pseudomonadota</taxon>
        <taxon>Betaproteobacteria</taxon>
        <taxon>Burkholderiales</taxon>
        <taxon>Burkholderiaceae</taxon>
        <taxon>Caballeronia</taxon>
    </lineage>
</organism>
<dbReference type="Proteomes" id="UP000054624">
    <property type="component" value="Unassembled WGS sequence"/>
</dbReference>
<dbReference type="STRING" id="1777137.AWB76_01624"/>
<proteinExistence type="predicted"/>
<dbReference type="EMBL" id="FCOI02000004">
    <property type="protein sequence ID" value="SAK51918.1"/>
    <property type="molecule type" value="Genomic_DNA"/>
</dbReference>
<evidence type="ECO:0000313" key="1">
    <source>
        <dbReference type="EMBL" id="SAK51918.1"/>
    </source>
</evidence>
<name>A0A158A290_9BURK</name>
<gene>
    <name evidence="1" type="ORF">AWB76_01624</name>
</gene>
<protein>
    <submittedName>
        <fullName evidence="1">Extracytoplasmic-function sigma-70 factor</fullName>
    </submittedName>
</protein>
<dbReference type="AlphaFoldDB" id="A0A158A290"/>
<sequence>MGSIARMVRNASSDACRRQSLENIYRADEDDGLDVPSQERTPEARAQACDTLRSRGCPSAIGQTLVHFRVRDAQQHCS</sequence>
<reference evidence="2" key="1">
    <citation type="submission" date="2016-01" db="EMBL/GenBank/DDBJ databases">
        <authorList>
            <person name="Peeters Charlotte."/>
        </authorList>
    </citation>
    <scope>NUCLEOTIDE SEQUENCE [LARGE SCALE GENOMIC DNA]</scope>
</reference>
<evidence type="ECO:0000313" key="2">
    <source>
        <dbReference type="Proteomes" id="UP000054624"/>
    </source>
</evidence>
<keyword evidence="2" id="KW-1185">Reference proteome</keyword>
<accession>A0A158A290</accession>